<name>A0A9P4UL72_9PEZI</name>
<dbReference type="InterPro" id="IPR024655">
    <property type="entry name" value="Asl1_glyco_hydro_catalytic"/>
</dbReference>
<dbReference type="Pfam" id="PF11790">
    <property type="entry name" value="Glyco_hydro_cc"/>
    <property type="match status" value="1"/>
</dbReference>
<dbReference type="GO" id="GO:0016787">
    <property type="term" value="F:hydrolase activity"/>
    <property type="evidence" value="ECO:0007669"/>
    <property type="project" value="UniProtKB-KW"/>
</dbReference>
<keyword evidence="5" id="KW-1185">Reference proteome</keyword>
<feature type="compositionally biased region" description="Low complexity" evidence="1">
    <location>
        <begin position="76"/>
        <end position="109"/>
    </location>
</feature>
<feature type="domain" description="Asl1-like glycosyl hydrolase catalytic" evidence="3">
    <location>
        <begin position="205"/>
        <end position="439"/>
    </location>
</feature>
<evidence type="ECO:0000256" key="1">
    <source>
        <dbReference type="SAM" id="MobiDB-lite"/>
    </source>
</evidence>
<proteinExistence type="predicted"/>
<sequence>MKYQMVAAAGAALAPLAVAIPYQQPHVRHAHLHHQEKRDVQTKVDWEYVTEVVTVTAGAAQQQWENHGHPWHKKSSSASSEAAPSTTSAAVPATTLTTSVASSSTEAALPTSSEVESTTSIAASSPSSSSSSPSSTWSATSSSSTADPTYAVTTSSSAAAPSSSSSTAEVKEPASSTSSSPSSYSTGITKSNLTPNGRKAGLSGYIGIQEKNAFSDLAPHISWYSDYTPNTPDSNGVKGIGMLWGADGSTCGVTPERLSIFNRLATDDVVPEIMFGFYEPDCSCDMSSDMSTSAGTAQWNSLLAPMAKKGTVLGSPSMCHQRDEIWLQPFIDGGLDADWDVTSVHINKPNITGVKEDIEYYLSTYKKPIWVSEFACVDDKNGFVACTDQDQINTFISDAVNFFQGNDSVVAFGPSNGAHLGTVWPLTKDGELTASGKAYRDAIKDL</sequence>
<dbReference type="PANTHER" id="PTHR34154:SF14">
    <property type="entry name" value="ASL1-LIKE GLYCOSYL HYDROLASE CATALYTIC DOMAIN-CONTAINING PROTEIN"/>
    <property type="match status" value="1"/>
</dbReference>
<evidence type="ECO:0000313" key="5">
    <source>
        <dbReference type="Proteomes" id="UP000799441"/>
    </source>
</evidence>
<dbReference type="OrthoDB" id="5959761at2759"/>
<dbReference type="PANTHER" id="PTHR34154">
    <property type="entry name" value="ALKALI-SENSITIVE LINKAGE PROTEIN 1"/>
    <property type="match status" value="1"/>
</dbReference>
<dbReference type="Proteomes" id="UP000799441">
    <property type="component" value="Unassembled WGS sequence"/>
</dbReference>
<dbReference type="GO" id="GO:0071966">
    <property type="term" value="P:fungal-type cell wall polysaccharide metabolic process"/>
    <property type="evidence" value="ECO:0007669"/>
    <property type="project" value="TreeGrafter"/>
</dbReference>
<organism evidence="4 5">
    <name type="scientific">Polychaeton citri CBS 116435</name>
    <dbReference type="NCBI Taxonomy" id="1314669"/>
    <lineage>
        <taxon>Eukaryota</taxon>
        <taxon>Fungi</taxon>
        <taxon>Dikarya</taxon>
        <taxon>Ascomycota</taxon>
        <taxon>Pezizomycotina</taxon>
        <taxon>Dothideomycetes</taxon>
        <taxon>Dothideomycetidae</taxon>
        <taxon>Capnodiales</taxon>
        <taxon>Capnodiaceae</taxon>
        <taxon>Polychaeton</taxon>
    </lineage>
</organism>
<dbReference type="GO" id="GO:0009277">
    <property type="term" value="C:fungal-type cell wall"/>
    <property type="evidence" value="ECO:0007669"/>
    <property type="project" value="TreeGrafter"/>
</dbReference>
<comment type="caution">
    <text evidence="4">The sequence shown here is derived from an EMBL/GenBank/DDBJ whole genome shotgun (WGS) entry which is preliminary data.</text>
</comment>
<evidence type="ECO:0000256" key="2">
    <source>
        <dbReference type="SAM" id="SignalP"/>
    </source>
</evidence>
<evidence type="ECO:0000313" key="4">
    <source>
        <dbReference type="EMBL" id="KAF2719832.1"/>
    </source>
</evidence>
<protein>
    <submittedName>
        <fullName evidence="4">Glycoside hydrolase family 128 protein</fullName>
    </submittedName>
</protein>
<dbReference type="SUPFAM" id="SSF51445">
    <property type="entry name" value="(Trans)glycosidases"/>
    <property type="match status" value="1"/>
</dbReference>
<feature type="compositionally biased region" description="Low complexity" evidence="1">
    <location>
        <begin position="175"/>
        <end position="191"/>
    </location>
</feature>
<dbReference type="AlphaFoldDB" id="A0A9P4UL72"/>
<feature type="region of interest" description="Disordered" evidence="1">
    <location>
        <begin position="64"/>
        <end position="195"/>
    </location>
</feature>
<keyword evidence="4" id="KW-0378">Hydrolase</keyword>
<gene>
    <name evidence="4" type="ORF">K431DRAFT_105210</name>
</gene>
<dbReference type="EMBL" id="MU003806">
    <property type="protein sequence ID" value="KAF2719832.1"/>
    <property type="molecule type" value="Genomic_DNA"/>
</dbReference>
<feature type="compositionally biased region" description="Low complexity" evidence="1">
    <location>
        <begin position="153"/>
        <end position="168"/>
    </location>
</feature>
<feature type="compositionally biased region" description="Low complexity" evidence="1">
    <location>
        <begin position="117"/>
        <end position="146"/>
    </location>
</feature>
<evidence type="ECO:0000259" key="3">
    <source>
        <dbReference type="Pfam" id="PF11790"/>
    </source>
</evidence>
<reference evidence="4" key="1">
    <citation type="journal article" date="2020" name="Stud. Mycol.">
        <title>101 Dothideomycetes genomes: a test case for predicting lifestyles and emergence of pathogens.</title>
        <authorList>
            <person name="Haridas S."/>
            <person name="Albert R."/>
            <person name="Binder M."/>
            <person name="Bloem J."/>
            <person name="Labutti K."/>
            <person name="Salamov A."/>
            <person name="Andreopoulos B."/>
            <person name="Baker S."/>
            <person name="Barry K."/>
            <person name="Bills G."/>
            <person name="Bluhm B."/>
            <person name="Cannon C."/>
            <person name="Castanera R."/>
            <person name="Culley D."/>
            <person name="Daum C."/>
            <person name="Ezra D."/>
            <person name="Gonzalez J."/>
            <person name="Henrissat B."/>
            <person name="Kuo A."/>
            <person name="Liang C."/>
            <person name="Lipzen A."/>
            <person name="Lutzoni F."/>
            <person name="Magnuson J."/>
            <person name="Mondo S."/>
            <person name="Nolan M."/>
            <person name="Ohm R."/>
            <person name="Pangilinan J."/>
            <person name="Park H.-J."/>
            <person name="Ramirez L."/>
            <person name="Alfaro M."/>
            <person name="Sun H."/>
            <person name="Tritt A."/>
            <person name="Yoshinaga Y."/>
            <person name="Zwiers L.-H."/>
            <person name="Turgeon B."/>
            <person name="Goodwin S."/>
            <person name="Spatafora J."/>
            <person name="Crous P."/>
            <person name="Grigoriev I."/>
        </authorList>
    </citation>
    <scope>NUCLEOTIDE SEQUENCE</scope>
    <source>
        <strain evidence="4">CBS 116435</strain>
    </source>
</reference>
<feature type="chain" id="PRO_5040376562" evidence="2">
    <location>
        <begin position="20"/>
        <end position="446"/>
    </location>
</feature>
<keyword evidence="2" id="KW-0732">Signal</keyword>
<dbReference type="InterPro" id="IPR053183">
    <property type="entry name" value="ASL1"/>
</dbReference>
<accession>A0A9P4UL72</accession>
<dbReference type="InterPro" id="IPR017853">
    <property type="entry name" value="GH"/>
</dbReference>
<feature type="signal peptide" evidence="2">
    <location>
        <begin position="1"/>
        <end position="19"/>
    </location>
</feature>